<dbReference type="GO" id="GO:0005085">
    <property type="term" value="F:guanyl-nucleotide exchange factor activity"/>
    <property type="evidence" value="ECO:0007669"/>
    <property type="project" value="UniProtKB-UniRule"/>
</dbReference>
<dbReference type="PANTHER" id="PTHR33101:SF74">
    <property type="entry name" value="OS05G0454200 PROTEIN"/>
    <property type="match status" value="1"/>
</dbReference>
<dbReference type="Gene3D" id="1.20.58.2010">
    <property type="entry name" value="PRONE domain, subdomain 1"/>
    <property type="match status" value="1"/>
</dbReference>
<organism evidence="5">
    <name type="scientific">Panicum hallii</name>
    <dbReference type="NCBI Taxonomy" id="206008"/>
    <lineage>
        <taxon>Eukaryota</taxon>
        <taxon>Viridiplantae</taxon>
        <taxon>Streptophyta</taxon>
        <taxon>Embryophyta</taxon>
        <taxon>Tracheophyta</taxon>
        <taxon>Spermatophyta</taxon>
        <taxon>Magnoliopsida</taxon>
        <taxon>Liliopsida</taxon>
        <taxon>Poales</taxon>
        <taxon>Poaceae</taxon>
        <taxon>PACMAD clade</taxon>
        <taxon>Panicoideae</taxon>
        <taxon>Panicodae</taxon>
        <taxon>Paniceae</taxon>
        <taxon>Panicinae</taxon>
        <taxon>Panicum</taxon>
        <taxon>Panicum sect. Panicum</taxon>
    </lineage>
</organism>
<gene>
    <name evidence="5" type="ORF">PAHAL_9G117900</name>
</gene>
<dbReference type="Pfam" id="PF03759">
    <property type="entry name" value="PRONE"/>
    <property type="match status" value="1"/>
</dbReference>
<dbReference type="InterPro" id="IPR038937">
    <property type="entry name" value="RopGEF"/>
</dbReference>
<sequence>MMDTEKRDLLAEHAEGLLDVGKSILESYSRVLESLASNIIAQIDDLLNVDELSKLCPARQRSAGPCWSTAGRTTPRGPEPREQRRPRLTGPARGCQARLDASAASVARLGVRADGENRVERARERGVRH</sequence>
<dbReference type="Proteomes" id="UP000243499">
    <property type="component" value="Chromosome 9"/>
</dbReference>
<dbReference type="InterPro" id="IPR005512">
    <property type="entry name" value="PRONE_dom"/>
</dbReference>
<dbReference type="AlphaFoldDB" id="A0A2T8I0X3"/>
<feature type="region of interest" description="Disordered" evidence="3">
    <location>
        <begin position="61"/>
        <end position="97"/>
    </location>
</feature>
<dbReference type="PROSITE" id="PS51334">
    <property type="entry name" value="PRONE"/>
    <property type="match status" value="1"/>
</dbReference>
<evidence type="ECO:0000256" key="3">
    <source>
        <dbReference type="SAM" id="MobiDB-lite"/>
    </source>
</evidence>
<proteinExistence type="predicted"/>
<dbReference type="PANTHER" id="PTHR33101">
    <property type="entry name" value="ROP GUANINE NUCLEOTIDE EXCHANGE FACTOR 1"/>
    <property type="match status" value="1"/>
</dbReference>
<keyword evidence="1 2" id="KW-0344">Guanine-nucleotide releasing factor</keyword>
<accession>A0A2T8I0X3</accession>
<evidence type="ECO:0000256" key="2">
    <source>
        <dbReference type="PROSITE-ProRule" id="PRU00663"/>
    </source>
</evidence>
<evidence type="ECO:0000259" key="4">
    <source>
        <dbReference type="PROSITE" id="PS51334"/>
    </source>
</evidence>
<protein>
    <recommendedName>
        <fullName evidence="4">PRONE domain-containing protein</fullName>
    </recommendedName>
</protein>
<evidence type="ECO:0000313" key="5">
    <source>
        <dbReference type="EMBL" id="PVH31337.1"/>
    </source>
</evidence>
<evidence type="ECO:0000256" key="1">
    <source>
        <dbReference type="ARBA" id="ARBA00022658"/>
    </source>
</evidence>
<dbReference type="EMBL" id="CM008054">
    <property type="protein sequence ID" value="PVH31337.1"/>
    <property type="molecule type" value="Genomic_DNA"/>
</dbReference>
<reference evidence="5" key="1">
    <citation type="submission" date="2018-04" db="EMBL/GenBank/DDBJ databases">
        <title>WGS assembly of Panicum hallii.</title>
        <authorList>
            <person name="Lovell J."/>
            <person name="Jenkins J."/>
            <person name="Lowry D."/>
            <person name="Mamidi S."/>
            <person name="Sreedasyam A."/>
            <person name="Weng X."/>
            <person name="Barry K."/>
            <person name="Bonette J."/>
            <person name="Campitelli B."/>
            <person name="Daum C."/>
            <person name="Gordon S."/>
            <person name="Gould B."/>
            <person name="Lipzen A."/>
            <person name="Macqueen A."/>
            <person name="Palacio-Mejia J."/>
            <person name="Plott C."/>
            <person name="Shakirov E."/>
            <person name="Shu S."/>
            <person name="Yoshinaga Y."/>
            <person name="Zane M."/>
            <person name="Rokhsar D."/>
            <person name="Grimwood J."/>
            <person name="Schmutz J."/>
            <person name="Juenger T."/>
        </authorList>
    </citation>
    <scope>NUCLEOTIDE SEQUENCE [LARGE SCALE GENOMIC DNA]</scope>
    <source>
        <strain evidence="5">FIL2</strain>
    </source>
</reference>
<feature type="domain" description="PRONE" evidence="4">
    <location>
        <begin position="1"/>
        <end position="60"/>
    </location>
</feature>
<dbReference type="Gramene" id="PVH31337">
    <property type="protein sequence ID" value="PVH31337"/>
    <property type="gene ID" value="PAHAL_9G117900"/>
</dbReference>
<name>A0A2T8I0X3_9POAL</name>